<dbReference type="Pfam" id="PF01755">
    <property type="entry name" value="Glyco_transf_25"/>
    <property type="match status" value="1"/>
</dbReference>
<evidence type="ECO:0000259" key="1">
    <source>
        <dbReference type="Pfam" id="PF01755"/>
    </source>
</evidence>
<evidence type="ECO:0000313" key="2">
    <source>
        <dbReference type="EMBL" id="POP52923.1"/>
    </source>
</evidence>
<dbReference type="Proteomes" id="UP000237222">
    <property type="component" value="Unassembled WGS sequence"/>
</dbReference>
<evidence type="ECO:0000313" key="3">
    <source>
        <dbReference type="Proteomes" id="UP000237222"/>
    </source>
</evidence>
<organism evidence="2 3">
    <name type="scientific">Zhongshania marina</name>
    <dbReference type="NCBI Taxonomy" id="2304603"/>
    <lineage>
        <taxon>Bacteria</taxon>
        <taxon>Pseudomonadati</taxon>
        <taxon>Pseudomonadota</taxon>
        <taxon>Gammaproteobacteria</taxon>
        <taxon>Cellvibrionales</taxon>
        <taxon>Spongiibacteraceae</taxon>
        <taxon>Zhongshania</taxon>
    </lineage>
</organism>
<protein>
    <recommendedName>
        <fullName evidence="1">Glycosyl transferase family 25 domain-containing protein</fullName>
    </recommendedName>
</protein>
<sequence length="266" mass="30585">MQKKYMCRVISLNRAAENTQKLLSDLAAQGISAEVFDAVDGRNGEPPLGDGEYFRDTLAMIRHGKRLTNSELGCYLSHYRAVRQAYNEGFEYVCLLEDDVVIEPLLGEVFKTLLERDLDMVRLMSLKLRRRKVLGPLFGKHCLVRQERGGLGTQAYMLSRNGMKKFLDYGCGIYEPVDKVFDHFFLFDLDVFAVEPHLAFELLGETSVAKKAPVYSDLPNLWHRLMFHPVKLWFSLCRHAYLLRHRQAFLGAEMPDTSISKTTRKL</sequence>
<proteinExistence type="predicted"/>
<gene>
    <name evidence="2" type="ORF">C0068_09220</name>
</gene>
<dbReference type="EMBL" id="PQGG01000020">
    <property type="protein sequence ID" value="POP52923.1"/>
    <property type="molecule type" value="Genomic_DNA"/>
</dbReference>
<dbReference type="InterPro" id="IPR002654">
    <property type="entry name" value="Glyco_trans_25"/>
</dbReference>
<feature type="domain" description="Glycosyl transferase family 25" evidence="1">
    <location>
        <begin position="9"/>
        <end position="180"/>
    </location>
</feature>
<dbReference type="OrthoDB" id="9816113at2"/>
<accession>A0A2S4HG16</accession>
<dbReference type="AlphaFoldDB" id="A0A2S4HG16"/>
<dbReference type="RefSeq" id="WP_103684210.1">
    <property type="nucleotide sequence ID" value="NZ_PQGG01000020.1"/>
</dbReference>
<comment type="caution">
    <text evidence="2">The sequence shown here is derived from an EMBL/GenBank/DDBJ whole genome shotgun (WGS) entry which is preliminary data.</text>
</comment>
<reference evidence="2" key="1">
    <citation type="submission" date="2018-01" db="EMBL/GenBank/DDBJ databases">
        <authorList>
            <person name="Yu X.-D."/>
        </authorList>
    </citation>
    <scope>NUCLEOTIDE SEQUENCE</scope>
    <source>
        <strain evidence="2">ZX-21</strain>
    </source>
</reference>
<name>A0A2S4HG16_9GAMM</name>
<dbReference type="CDD" id="cd06532">
    <property type="entry name" value="Glyco_transf_25"/>
    <property type="match status" value="1"/>
</dbReference>